<organism evidence="2 3">
    <name type="scientific">Lactobacillus mulieris</name>
    <dbReference type="NCBI Taxonomy" id="2508708"/>
    <lineage>
        <taxon>Bacteria</taxon>
        <taxon>Bacillati</taxon>
        <taxon>Bacillota</taxon>
        <taxon>Bacilli</taxon>
        <taxon>Lactobacillales</taxon>
        <taxon>Lactobacillaceae</taxon>
        <taxon>Lactobacillus</taxon>
    </lineage>
</organism>
<dbReference type="InterPro" id="IPR013785">
    <property type="entry name" value="Aldolase_TIM"/>
</dbReference>
<dbReference type="AlphaFoldDB" id="A0AAP3GYU6"/>
<keyword evidence="2" id="KW-0808">Transferase</keyword>
<accession>A0AAP3GYU6</accession>
<comment type="caution">
    <text evidence="2">The sequence shown here is derived from an EMBL/GenBank/DDBJ whole genome shotgun (WGS) entry which is preliminary data.</text>
</comment>
<evidence type="ECO:0000256" key="1">
    <source>
        <dbReference type="ARBA" id="ARBA00023270"/>
    </source>
</evidence>
<name>A0AAP3GYU6_9LACO</name>
<dbReference type="EC" id="2.2.1.2" evidence="2"/>
<dbReference type="NCBIfam" id="TIGR02134">
    <property type="entry name" value="transald_staph"/>
    <property type="match status" value="1"/>
</dbReference>
<gene>
    <name evidence="2" type="ORF">L2422_08150</name>
</gene>
<dbReference type="RefSeq" id="WP_006587261.1">
    <property type="nucleotide sequence ID" value="NZ_CABMGH010000004.1"/>
</dbReference>
<dbReference type="InterPro" id="IPR011861">
    <property type="entry name" value="Transald_staph-type"/>
</dbReference>
<reference evidence="2" key="1">
    <citation type="submission" date="2022-01" db="EMBL/GenBank/DDBJ databases">
        <title>VMRC isolate genome collection.</title>
        <authorList>
            <person name="France M."/>
            <person name="Rutt L."/>
            <person name="Humphrys M."/>
            <person name="Ravel J."/>
        </authorList>
    </citation>
    <scope>NUCLEOTIDE SEQUENCE</scope>
    <source>
        <strain evidence="2">C0127B5</strain>
    </source>
</reference>
<proteinExistence type="predicted"/>
<dbReference type="EMBL" id="JAKHLF010000019">
    <property type="protein sequence ID" value="MCZ3845458.1"/>
    <property type="molecule type" value="Genomic_DNA"/>
</dbReference>
<dbReference type="InterPro" id="IPR001585">
    <property type="entry name" value="TAL/FSA"/>
</dbReference>
<dbReference type="GO" id="GO:0004801">
    <property type="term" value="F:transaldolase activity"/>
    <property type="evidence" value="ECO:0007669"/>
    <property type="project" value="UniProtKB-EC"/>
</dbReference>
<dbReference type="Proteomes" id="UP001213015">
    <property type="component" value="Unassembled WGS sequence"/>
</dbReference>
<dbReference type="GO" id="GO:0005975">
    <property type="term" value="P:carbohydrate metabolic process"/>
    <property type="evidence" value="ECO:0007669"/>
    <property type="project" value="InterPro"/>
</dbReference>
<dbReference type="SUPFAM" id="SSF51569">
    <property type="entry name" value="Aldolase"/>
    <property type="match status" value="1"/>
</dbReference>
<dbReference type="Gene3D" id="3.20.20.70">
    <property type="entry name" value="Aldolase class I"/>
    <property type="match status" value="1"/>
</dbReference>
<dbReference type="Pfam" id="PF00923">
    <property type="entry name" value="TAL_FSA"/>
    <property type="match status" value="1"/>
</dbReference>
<dbReference type="PANTHER" id="PTHR10683:SF40">
    <property type="entry name" value="FRUCTOSE-6-PHOSPHATE ALDOLASE 1-RELATED"/>
    <property type="match status" value="1"/>
</dbReference>
<dbReference type="PANTHER" id="PTHR10683">
    <property type="entry name" value="TRANSALDOLASE"/>
    <property type="match status" value="1"/>
</dbReference>
<protein>
    <submittedName>
        <fullName evidence="2">Transaldolase</fullName>
        <ecNumber evidence="2">2.2.1.2</ecNumber>
    </submittedName>
</protein>
<evidence type="ECO:0000313" key="2">
    <source>
        <dbReference type="EMBL" id="MCZ3845458.1"/>
    </source>
</evidence>
<keyword evidence="1" id="KW-0704">Schiff base</keyword>
<evidence type="ECO:0000313" key="3">
    <source>
        <dbReference type="Proteomes" id="UP001213015"/>
    </source>
</evidence>
<sequence>MNIKDLNVEIFADGAVIDDMVKAQKTGVVKGFTTNPSLMKKAGVTDYMKFAQEALSKVKDAPISFEVFSDDFKTMEKEAEKISNLGSKVFVKIPITNTKGESSINLIKKLNEKGIKVNVTAIMTLKQVESVLRVLNPNVENIISVFAGRLADIGIDPIPVMRQCVELIADSQNSRKTKLLWASCREVFNIFEADKLGVDIITCTAPVINKLGLIGKTPEERSLETVKGFNEDVKALGFSIL</sequence>